<dbReference type="Gene3D" id="3.40.30.10">
    <property type="entry name" value="Glutaredoxin"/>
    <property type="match status" value="1"/>
</dbReference>
<dbReference type="InterPro" id="IPR036249">
    <property type="entry name" value="Thioredoxin-like_sf"/>
</dbReference>
<evidence type="ECO:0008006" key="3">
    <source>
        <dbReference type="Google" id="ProtNLM"/>
    </source>
</evidence>
<sequence>MTKRHYTILLLYIYIITIFSCSNKKKHNDISKDEISLTIHYSDKNAVKFIKPSKHEKIEFAGHKRLKEFKHKLKYSKRGNDNYSLNLKMETDSNQPVLISIGFKQAIVFPGYQIDLNYKVIENSKTIHKDTLSTSKHMYLLYNGDGKHQAFNEKAFHKITNNTINYKYVLSQTDETLSKIDLKSYESKEAAYLKQYLTYYYQRKYIYLLMLKASKVYQTLQEDQQQWVQTSIKNIMLNFSKTSMNYRDYHYWSLLEYYYNQYLNEYDYKSFENYIKDFDADTKDHFRVSYLLSLDGKNNTLRQIVASTIKQPIFNDKAIEILKKNNNAVLFEKEIKLISYNNEIITLENLFHQTKQRLLYLDFCGTWCAPCLEEIKKYAEINEQTNSKEIRPLWIFFENETDSLSWKSTIKKYNLPENNCFRLHKKTAKNLTETFQTAYRWTRNFPHHFIFTNTGAEINLDAPPLYQINL</sequence>
<evidence type="ECO:0000313" key="1">
    <source>
        <dbReference type="EMBL" id="GLB48612.1"/>
    </source>
</evidence>
<dbReference type="SUPFAM" id="SSF52833">
    <property type="entry name" value="Thioredoxin-like"/>
    <property type="match status" value="1"/>
</dbReference>
<comment type="caution">
    <text evidence="1">The sequence shown here is derived from an EMBL/GenBank/DDBJ whole genome shotgun (WGS) entry which is preliminary data.</text>
</comment>
<keyword evidence="2" id="KW-1185">Reference proteome</keyword>
<evidence type="ECO:0000313" key="2">
    <source>
        <dbReference type="Proteomes" id="UP001143543"/>
    </source>
</evidence>
<gene>
    <name evidence="1" type="ORF">Y10_09800</name>
</gene>
<dbReference type="EMBL" id="BRVO01000001">
    <property type="protein sequence ID" value="GLB48612.1"/>
    <property type="molecule type" value="Genomic_DNA"/>
</dbReference>
<protein>
    <recommendedName>
        <fullName evidence="3">Thioredoxin domain-containing protein</fullName>
    </recommendedName>
</protein>
<accession>A0ABQ5MI56</accession>
<dbReference type="Proteomes" id="UP001143543">
    <property type="component" value="Unassembled WGS sequence"/>
</dbReference>
<dbReference type="RefSeq" id="WP_281764246.1">
    <property type="nucleotide sequence ID" value="NZ_BRVO01000001.1"/>
</dbReference>
<organism evidence="1 2">
    <name type="scientific">Neptunitalea lumnitzerae</name>
    <dbReference type="NCBI Taxonomy" id="2965509"/>
    <lineage>
        <taxon>Bacteria</taxon>
        <taxon>Pseudomonadati</taxon>
        <taxon>Bacteroidota</taxon>
        <taxon>Flavobacteriia</taxon>
        <taxon>Flavobacteriales</taxon>
        <taxon>Flavobacteriaceae</taxon>
        <taxon>Neptunitalea</taxon>
    </lineage>
</organism>
<dbReference type="PROSITE" id="PS51257">
    <property type="entry name" value="PROKAR_LIPOPROTEIN"/>
    <property type="match status" value="1"/>
</dbReference>
<name>A0ABQ5MI56_9FLAO</name>
<reference evidence="1" key="1">
    <citation type="submission" date="2022-07" db="EMBL/GenBank/DDBJ databases">
        <title>Taxonomy of Novel Oxalotrophic and Methylotrophic Bacteria.</title>
        <authorList>
            <person name="Sahin N."/>
            <person name="Tani A."/>
        </authorList>
    </citation>
    <scope>NUCLEOTIDE SEQUENCE</scope>
    <source>
        <strain evidence="1">Y10</strain>
    </source>
</reference>
<proteinExistence type="predicted"/>